<accession>A0A378IZ73</accession>
<name>A0A378IZ73_9GAMM</name>
<dbReference type="InterPro" id="IPR001214">
    <property type="entry name" value="SET_dom"/>
</dbReference>
<proteinExistence type="predicted"/>
<keyword evidence="1" id="KW-0472">Membrane</keyword>
<dbReference type="Pfam" id="PF00856">
    <property type="entry name" value="SET"/>
    <property type="match status" value="1"/>
</dbReference>
<dbReference type="PROSITE" id="PS50280">
    <property type="entry name" value="SET"/>
    <property type="match status" value="1"/>
</dbReference>
<organism evidence="3 4">
    <name type="scientific">Legionella donaldsonii</name>
    <dbReference type="NCBI Taxonomy" id="45060"/>
    <lineage>
        <taxon>Bacteria</taxon>
        <taxon>Pseudomonadati</taxon>
        <taxon>Pseudomonadota</taxon>
        <taxon>Gammaproteobacteria</taxon>
        <taxon>Legionellales</taxon>
        <taxon>Legionellaceae</taxon>
        <taxon>Legionella</taxon>
    </lineage>
</organism>
<protein>
    <submittedName>
        <fullName evidence="3">SET domain</fullName>
    </submittedName>
</protein>
<dbReference type="SMART" id="SM00317">
    <property type="entry name" value="SET"/>
    <property type="match status" value="1"/>
</dbReference>
<evidence type="ECO:0000256" key="1">
    <source>
        <dbReference type="SAM" id="Phobius"/>
    </source>
</evidence>
<feature type="transmembrane region" description="Helical" evidence="1">
    <location>
        <begin position="358"/>
        <end position="375"/>
    </location>
</feature>
<dbReference type="EMBL" id="UGOA01000001">
    <property type="protein sequence ID" value="STX40655.1"/>
    <property type="molecule type" value="Genomic_DNA"/>
</dbReference>
<dbReference type="AlphaFoldDB" id="A0A378IZ73"/>
<evidence type="ECO:0000259" key="2">
    <source>
        <dbReference type="PROSITE" id="PS50280"/>
    </source>
</evidence>
<sequence length="376" mass="43267">MVHLVLSNNNIRSKCRSIIFNTDTSLFLLEDNQQLKKQALINIGFEHPLLVQPEILPLNGIYHYQYEDIEGLFESTRYVYSVLLQASEPSNCRFNIHPSAKFIDSNTKGQIYCSMKGNQPANEAINMEEFEGLISELSGYNFKFINHILIKDSFNTKDLPNSIDGDLLFETKTELVNLLKQPCDLDRFELRYIDPVVRFGLFTRAFIRKDEILFPYSGEKRIFDSKRKGYAFECHADCLNMHMDASRYGNISRFVNHAPESKNGSDSRLLDANLKTISHHLNGIEVIFFKASRDILIGEQLLANYGENSFKSSPMARFTSKGKVIYKNRLGFWKKSQNKIAHIKIMANHGLKKAQRYLLLRLFLISIVLLIMVSSV</sequence>
<dbReference type="SUPFAM" id="SSF82199">
    <property type="entry name" value="SET domain"/>
    <property type="match status" value="1"/>
</dbReference>
<evidence type="ECO:0000313" key="3">
    <source>
        <dbReference type="EMBL" id="STX40655.1"/>
    </source>
</evidence>
<gene>
    <name evidence="3" type="ORF">NCTC13292_00413</name>
</gene>
<dbReference type="InterPro" id="IPR046341">
    <property type="entry name" value="SET_dom_sf"/>
</dbReference>
<dbReference type="Gene3D" id="2.170.270.10">
    <property type="entry name" value="SET domain"/>
    <property type="match status" value="1"/>
</dbReference>
<keyword evidence="4" id="KW-1185">Reference proteome</keyword>
<keyword evidence="1" id="KW-1133">Transmembrane helix</keyword>
<evidence type="ECO:0000313" key="4">
    <source>
        <dbReference type="Proteomes" id="UP000254677"/>
    </source>
</evidence>
<reference evidence="3 4" key="1">
    <citation type="submission" date="2018-06" db="EMBL/GenBank/DDBJ databases">
        <authorList>
            <consortium name="Pathogen Informatics"/>
            <person name="Doyle S."/>
        </authorList>
    </citation>
    <scope>NUCLEOTIDE SEQUENCE [LARGE SCALE GENOMIC DNA]</scope>
    <source>
        <strain evidence="3 4">NCTC13292</strain>
    </source>
</reference>
<keyword evidence="1" id="KW-0812">Transmembrane</keyword>
<feature type="domain" description="SET" evidence="2">
    <location>
        <begin position="186"/>
        <end position="306"/>
    </location>
</feature>
<dbReference type="Proteomes" id="UP000254677">
    <property type="component" value="Unassembled WGS sequence"/>
</dbReference>